<evidence type="ECO:0000256" key="6">
    <source>
        <dbReference type="HAMAP-Rule" id="MF_00653"/>
    </source>
</evidence>
<organism evidence="8 9">
    <name type="scientific">Roseateles oligotrophus</name>
    <dbReference type="NCBI Taxonomy" id="1769250"/>
    <lineage>
        <taxon>Bacteria</taxon>
        <taxon>Pseudomonadati</taxon>
        <taxon>Pseudomonadota</taxon>
        <taxon>Betaproteobacteria</taxon>
        <taxon>Burkholderiales</taxon>
        <taxon>Sphaerotilaceae</taxon>
        <taxon>Roseateles</taxon>
    </lineage>
</organism>
<dbReference type="InterPro" id="IPR036866">
    <property type="entry name" value="RibonucZ/Hydroxyglut_hydro"/>
</dbReference>
<evidence type="ECO:0000313" key="8">
    <source>
        <dbReference type="EMBL" id="MBB4842450.1"/>
    </source>
</evidence>
<dbReference type="EMBL" id="JACHLP010000002">
    <property type="protein sequence ID" value="MBB4842450.1"/>
    <property type="molecule type" value="Genomic_DNA"/>
</dbReference>
<gene>
    <name evidence="6" type="primary">pqqB</name>
    <name evidence="8" type="ORF">HNP55_000965</name>
</gene>
<evidence type="ECO:0000256" key="3">
    <source>
        <dbReference type="ARBA" id="ARBA00015084"/>
    </source>
</evidence>
<dbReference type="SUPFAM" id="SSF56281">
    <property type="entry name" value="Metallo-hydrolase/oxidoreductase"/>
    <property type="match status" value="1"/>
</dbReference>
<dbReference type="GO" id="GO:0018189">
    <property type="term" value="P:pyrroloquinoline quinone biosynthetic process"/>
    <property type="evidence" value="ECO:0007669"/>
    <property type="project" value="UniProtKB-UniRule"/>
</dbReference>
<dbReference type="Pfam" id="PF12706">
    <property type="entry name" value="Lactamase_B_2"/>
    <property type="match status" value="1"/>
</dbReference>
<feature type="domain" description="Metallo-beta-lactamase" evidence="7">
    <location>
        <begin position="53"/>
        <end position="272"/>
    </location>
</feature>
<dbReference type="PANTHER" id="PTHR42663:SF7">
    <property type="entry name" value="COENZYME PQQ SYNTHESIS PROTEIN B"/>
    <property type="match status" value="1"/>
</dbReference>
<comment type="similarity">
    <text evidence="2 6">Belongs to the PqqB family.</text>
</comment>
<name>A0A840L2I1_9BURK</name>
<dbReference type="NCBIfam" id="TIGR02108">
    <property type="entry name" value="PQQ_syn_pqqB"/>
    <property type="match status" value="1"/>
</dbReference>
<accession>A0A840L2I1</accession>
<comment type="function">
    <text evidence="6">May be involved in the transport of PQQ or its precursor to the periplasm.</text>
</comment>
<dbReference type="RefSeq" id="WP_184296779.1">
    <property type="nucleotide sequence ID" value="NZ_JACHLP010000002.1"/>
</dbReference>
<evidence type="ECO:0000256" key="2">
    <source>
        <dbReference type="ARBA" id="ARBA00008481"/>
    </source>
</evidence>
<protein>
    <recommendedName>
        <fullName evidence="3 6">Coenzyme PQQ synthesis protein B</fullName>
    </recommendedName>
    <alternativeName>
        <fullName evidence="6">Pyrroloquinoline quinone biosynthesis protein B</fullName>
    </alternativeName>
</protein>
<dbReference type="HAMAP" id="MF_00653">
    <property type="entry name" value="PQQ_syn_PqqB"/>
    <property type="match status" value="1"/>
</dbReference>
<dbReference type="PANTHER" id="PTHR42663">
    <property type="entry name" value="HYDROLASE C777.06C-RELATED-RELATED"/>
    <property type="match status" value="1"/>
</dbReference>
<evidence type="ECO:0000256" key="1">
    <source>
        <dbReference type="ARBA" id="ARBA00004886"/>
    </source>
</evidence>
<evidence type="ECO:0000256" key="5">
    <source>
        <dbReference type="ARBA" id="ARBA00022905"/>
    </source>
</evidence>
<sequence>MRITILGSAAGGGFPQWNCHCPRCAGLRSGSLRARPRTQSSIFVQAQEAVDGLLLNASPDLLQQIRSNPQLHASRAQRDSAIAAVLLVDGQVDHCTGLFMLRERGTPLPLWCTAPVAQDLSEGNPVLRVLSHYCGVELHEIVPDGREFSLAPPLQALRIRAHAVAGKAAPYSPNRQHGLPGDNIALTLHEGGGRLFYAPGLAEITPDLFDAMCAADLVLVDGTFWSEHEMRELGLSRASAREMGHLPQSGPGGMLAHLSRLPARTRRMLIHINNSNPILDEDSLERAQLRAAGVEVAEDGMQISL</sequence>
<keyword evidence="9" id="KW-1185">Reference proteome</keyword>
<comment type="caution">
    <text evidence="8">The sequence shown here is derived from an EMBL/GenBank/DDBJ whole genome shotgun (WGS) entry which is preliminary data.</text>
</comment>
<dbReference type="Gene3D" id="3.60.15.10">
    <property type="entry name" value="Ribonuclease Z/Hydroxyacylglutathione hydrolase-like"/>
    <property type="match status" value="1"/>
</dbReference>
<evidence type="ECO:0000259" key="7">
    <source>
        <dbReference type="Pfam" id="PF12706"/>
    </source>
</evidence>
<dbReference type="InterPro" id="IPR011842">
    <property type="entry name" value="PQQ_synth_PqqB"/>
</dbReference>
<dbReference type="Proteomes" id="UP000562027">
    <property type="component" value="Unassembled WGS sequence"/>
</dbReference>
<reference evidence="8 9" key="1">
    <citation type="submission" date="2020-08" db="EMBL/GenBank/DDBJ databases">
        <title>Functional genomics of gut bacteria from endangered species of beetles.</title>
        <authorList>
            <person name="Carlos-Shanley C."/>
        </authorList>
    </citation>
    <scope>NUCLEOTIDE SEQUENCE [LARGE SCALE GENOMIC DNA]</scope>
    <source>
        <strain evidence="8 9">S00239</strain>
    </source>
</reference>
<dbReference type="InterPro" id="IPR001279">
    <property type="entry name" value="Metallo-B-lactamas"/>
</dbReference>
<keyword evidence="5 6" id="KW-0884">PQQ biosynthesis</keyword>
<proteinExistence type="inferred from homology"/>
<dbReference type="AlphaFoldDB" id="A0A840L2I1"/>
<evidence type="ECO:0000313" key="9">
    <source>
        <dbReference type="Proteomes" id="UP000562027"/>
    </source>
</evidence>
<evidence type="ECO:0000256" key="4">
    <source>
        <dbReference type="ARBA" id="ARBA00022448"/>
    </source>
</evidence>
<comment type="pathway">
    <text evidence="1 6">Cofactor biosynthesis; pyrroloquinoline quinone biosynthesis.</text>
</comment>
<dbReference type="UniPathway" id="UPA00539"/>
<keyword evidence="4 6" id="KW-0813">Transport</keyword>